<dbReference type="PANTHER" id="PTHR46880:SF9">
    <property type="entry name" value="ZINC FINGER PROTEIN 862"/>
    <property type="match status" value="1"/>
</dbReference>
<keyword evidence="3" id="KW-1185">Reference proteome</keyword>
<dbReference type="AlphaFoldDB" id="A0A9D4JZI9"/>
<dbReference type="InterPro" id="IPR008906">
    <property type="entry name" value="HATC_C_dom"/>
</dbReference>
<evidence type="ECO:0000313" key="2">
    <source>
        <dbReference type="EMBL" id="KAH3826372.1"/>
    </source>
</evidence>
<dbReference type="PANTHER" id="PTHR46880">
    <property type="entry name" value="RAS-ASSOCIATING DOMAIN-CONTAINING PROTEIN"/>
    <property type="match status" value="1"/>
</dbReference>
<name>A0A9D4JZI9_DREPO</name>
<dbReference type="GO" id="GO:0046983">
    <property type="term" value="F:protein dimerization activity"/>
    <property type="evidence" value="ECO:0007669"/>
    <property type="project" value="InterPro"/>
</dbReference>
<reference evidence="2" key="2">
    <citation type="submission" date="2020-11" db="EMBL/GenBank/DDBJ databases">
        <authorList>
            <person name="McCartney M.A."/>
            <person name="Auch B."/>
            <person name="Kono T."/>
            <person name="Mallez S."/>
            <person name="Becker A."/>
            <person name="Gohl D.M."/>
            <person name="Silverstein K.A.T."/>
            <person name="Koren S."/>
            <person name="Bechman K.B."/>
            <person name="Herman A."/>
            <person name="Abrahante J.E."/>
            <person name="Garbe J."/>
        </authorList>
    </citation>
    <scope>NUCLEOTIDE SEQUENCE</scope>
    <source>
        <strain evidence="2">Duluth1</strain>
        <tissue evidence="2">Whole animal</tissue>
    </source>
</reference>
<evidence type="ECO:0000313" key="3">
    <source>
        <dbReference type="Proteomes" id="UP000828390"/>
    </source>
</evidence>
<accession>A0A9D4JZI9</accession>
<evidence type="ECO:0000259" key="1">
    <source>
        <dbReference type="Pfam" id="PF05699"/>
    </source>
</evidence>
<proteinExistence type="predicted"/>
<organism evidence="2 3">
    <name type="scientific">Dreissena polymorpha</name>
    <name type="common">Zebra mussel</name>
    <name type="synonym">Mytilus polymorpha</name>
    <dbReference type="NCBI Taxonomy" id="45954"/>
    <lineage>
        <taxon>Eukaryota</taxon>
        <taxon>Metazoa</taxon>
        <taxon>Spiralia</taxon>
        <taxon>Lophotrochozoa</taxon>
        <taxon>Mollusca</taxon>
        <taxon>Bivalvia</taxon>
        <taxon>Autobranchia</taxon>
        <taxon>Heteroconchia</taxon>
        <taxon>Euheterodonta</taxon>
        <taxon>Imparidentia</taxon>
        <taxon>Neoheterodontei</taxon>
        <taxon>Myida</taxon>
        <taxon>Dreissenoidea</taxon>
        <taxon>Dreissenidae</taxon>
        <taxon>Dreissena</taxon>
    </lineage>
</organism>
<dbReference type="Proteomes" id="UP000828390">
    <property type="component" value="Unassembled WGS sequence"/>
</dbReference>
<protein>
    <recommendedName>
        <fullName evidence="1">HAT C-terminal dimerisation domain-containing protein</fullName>
    </recommendedName>
</protein>
<reference evidence="2" key="1">
    <citation type="journal article" date="2019" name="bioRxiv">
        <title>The Genome of the Zebra Mussel, Dreissena polymorpha: A Resource for Invasive Species Research.</title>
        <authorList>
            <person name="McCartney M.A."/>
            <person name="Auch B."/>
            <person name="Kono T."/>
            <person name="Mallez S."/>
            <person name="Zhang Y."/>
            <person name="Obille A."/>
            <person name="Becker A."/>
            <person name="Abrahante J.E."/>
            <person name="Garbe J."/>
            <person name="Badalamenti J.P."/>
            <person name="Herman A."/>
            <person name="Mangelson H."/>
            <person name="Liachko I."/>
            <person name="Sullivan S."/>
            <person name="Sone E.D."/>
            <person name="Koren S."/>
            <person name="Silverstein K.A.T."/>
            <person name="Beckman K.B."/>
            <person name="Gohl D.M."/>
        </authorList>
    </citation>
    <scope>NUCLEOTIDE SEQUENCE</scope>
    <source>
        <strain evidence="2">Duluth1</strain>
        <tissue evidence="2">Whole animal</tissue>
    </source>
</reference>
<comment type="caution">
    <text evidence="2">The sequence shown here is derived from an EMBL/GenBank/DDBJ whole genome shotgun (WGS) entry which is preliminary data.</text>
</comment>
<sequence length="214" mass="24355">MIDHTVSQLEFMKTTDGRGLSEIKAFIKVSDGKAFFKGEELKNHSEEVLSQFDTVRQNYLSNMAKNIKKRIPKVDSKIMLSLSQVLEPCVVNVTSVQESKEALKLLVEHYGFDKVVKHTEGDLTVGTTQTEQTVDKFLNGEELNQEWPWVYGMIKGTYKILSIQDLCMRLVTKHHETCPNMAKLAVIALCMQVTSVECCARSFSTQNRIKSKFR</sequence>
<dbReference type="Pfam" id="PF05699">
    <property type="entry name" value="Dimer_Tnp_hAT"/>
    <property type="match status" value="1"/>
</dbReference>
<feature type="domain" description="HAT C-terminal dimerisation" evidence="1">
    <location>
        <begin position="173"/>
        <end position="214"/>
    </location>
</feature>
<gene>
    <name evidence="2" type="ORF">DPMN_128275</name>
</gene>
<dbReference type="EMBL" id="JAIWYP010000005">
    <property type="protein sequence ID" value="KAH3826372.1"/>
    <property type="molecule type" value="Genomic_DNA"/>
</dbReference>